<gene>
    <name evidence="3" type="ORF">CPT03_07270</name>
</gene>
<evidence type="ECO:0000256" key="1">
    <source>
        <dbReference type="ARBA" id="ARBA00006817"/>
    </source>
</evidence>
<name>A0A2D1U3X2_9SPHI</name>
<dbReference type="Proteomes" id="UP000223749">
    <property type="component" value="Chromosome"/>
</dbReference>
<dbReference type="RefSeq" id="WP_099438227.1">
    <property type="nucleotide sequence ID" value="NZ_CP024091.1"/>
</dbReference>
<evidence type="ECO:0000313" key="3">
    <source>
        <dbReference type="EMBL" id="ATP56285.1"/>
    </source>
</evidence>
<accession>A0A2D1U3X2</accession>
<dbReference type="AlphaFoldDB" id="A0A2D1U3X2"/>
<keyword evidence="4" id="KW-1185">Reference proteome</keyword>
<reference evidence="3 4" key="1">
    <citation type="submission" date="2017-10" db="EMBL/GenBank/DDBJ databases">
        <title>Whole genome of Pedobacter ginsengisoli T01R-27 isolated from tomato rhizosphere.</title>
        <authorList>
            <person name="Weon H.-Y."/>
            <person name="Lee S.A."/>
            <person name="Sang M.K."/>
            <person name="Song J."/>
        </authorList>
    </citation>
    <scope>NUCLEOTIDE SEQUENCE [LARGE SCALE GENOMIC DNA]</scope>
    <source>
        <strain evidence="3 4">T01R-27</strain>
    </source>
</reference>
<organism evidence="3 4">
    <name type="scientific">Pedobacter ginsengisoli</name>
    <dbReference type="NCBI Taxonomy" id="363852"/>
    <lineage>
        <taxon>Bacteria</taxon>
        <taxon>Pseudomonadati</taxon>
        <taxon>Bacteroidota</taxon>
        <taxon>Sphingobacteriia</taxon>
        <taxon>Sphingobacteriales</taxon>
        <taxon>Sphingobacteriaceae</taxon>
        <taxon>Pedobacter</taxon>
    </lineage>
</organism>
<proteinExistence type="inferred from homology"/>
<evidence type="ECO:0000259" key="2">
    <source>
        <dbReference type="Pfam" id="PF08327"/>
    </source>
</evidence>
<comment type="similarity">
    <text evidence="1">Belongs to the AHA1 family.</text>
</comment>
<evidence type="ECO:0000313" key="4">
    <source>
        <dbReference type="Proteomes" id="UP000223749"/>
    </source>
</evidence>
<dbReference type="InterPro" id="IPR013538">
    <property type="entry name" value="ASHA1/2-like_C"/>
</dbReference>
<dbReference type="SUPFAM" id="SSF55961">
    <property type="entry name" value="Bet v1-like"/>
    <property type="match status" value="1"/>
</dbReference>
<dbReference type="OrthoDB" id="384974at2"/>
<dbReference type="InterPro" id="IPR023393">
    <property type="entry name" value="START-like_dom_sf"/>
</dbReference>
<protein>
    <submittedName>
        <fullName evidence="3">ATPase</fullName>
    </submittedName>
</protein>
<dbReference type="KEGG" id="pgs:CPT03_07270"/>
<dbReference type="EMBL" id="CP024091">
    <property type="protein sequence ID" value="ATP56285.1"/>
    <property type="molecule type" value="Genomic_DNA"/>
</dbReference>
<dbReference type="Pfam" id="PF08327">
    <property type="entry name" value="AHSA1"/>
    <property type="match status" value="1"/>
</dbReference>
<sequence length="147" mass="16554">MKTLQFTKEIKAPAQKVWDTLWNEPTYSQWTDAFNPGGGSKVHSDWEIGGRTLFLDGKGNGMISTIKNKKEPYDIVFEHLGEVIDGKEDTTSEKVKSWSGSLEAYHLSENNGITKLNASVQVGEEWEEIMNNGFTKGLEELKKLSEQ</sequence>
<dbReference type="CDD" id="cd07814">
    <property type="entry name" value="SRPBCC_CalC_Aha1-like"/>
    <property type="match status" value="1"/>
</dbReference>
<dbReference type="Gene3D" id="3.30.530.20">
    <property type="match status" value="1"/>
</dbReference>
<feature type="domain" description="Activator of Hsp90 ATPase homologue 1/2-like C-terminal" evidence="2">
    <location>
        <begin position="11"/>
        <end position="144"/>
    </location>
</feature>